<dbReference type="SUPFAM" id="SSF56672">
    <property type="entry name" value="DNA/RNA polymerases"/>
    <property type="match status" value="1"/>
</dbReference>
<gene>
    <name evidence="1" type="ORF">AVEN_180406_1</name>
</gene>
<dbReference type="PANTHER" id="PTHR37984">
    <property type="entry name" value="PROTEIN CBG26694"/>
    <property type="match status" value="1"/>
</dbReference>
<protein>
    <recommendedName>
        <fullName evidence="3">Transposon Ty3-I Gag-Pol polyprotein</fullName>
    </recommendedName>
</protein>
<comment type="caution">
    <text evidence="1">The sequence shown here is derived from an EMBL/GenBank/DDBJ whole genome shotgun (WGS) entry which is preliminary data.</text>
</comment>
<dbReference type="EMBL" id="BGPR01003527">
    <property type="protein sequence ID" value="GBM89253.1"/>
    <property type="molecule type" value="Genomic_DNA"/>
</dbReference>
<evidence type="ECO:0008006" key="3">
    <source>
        <dbReference type="Google" id="ProtNLM"/>
    </source>
</evidence>
<evidence type="ECO:0000313" key="2">
    <source>
        <dbReference type="Proteomes" id="UP000499080"/>
    </source>
</evidence>
<dbReference type="PANTHER" id="PTHR37984:SF5">
    <property type="entry name" value="PROTEIN NYNRIN-LIKE"/>
    <property type="match status" value="1"/>
</dbReference>
<dbReference type="Proteomes" id="UP000499080">
    <property type="component" value="Unassembled WGS sequence"/>
</dbReference>
<dbReference type="Gene3D" id="3.10.10.10">
    <property type="entry name" value="HIV Type 1 Reverse Transcriptase, subunit A, domain 1"/>
    <property type="match status" value="1"/>
</dbReference>
<dbReference type="InterPro" id="IPR043128">
    <property type="entry name" value="Rev_trsase/Diguanyl_cyclase"/>
</dbReference>
<dbReference type="InterPro" id="IPR050951">
    <property type="entry name" value="Retrovirus_Pol_polyprotein"/>
</dbReference>
<proteinExistence type="predicted"/>
<dbReference type="InterPro" id="IPR043502">
    <property type="entry name" value="DNA/RNA_pol_sf"/>
</dbReference>
<dbReference type="OrthoDB" id="7856237at2759"/>
<name>A0A4Y2JG11_ARAVE</name>
<sequence length="181" mass="20939">MEELSIPYPVSDPNIYDFERIKGDSALEGRLSSTEIENLRKLLGRHQKVFSNEPGKTHLTEHDFELIRNKQIRSKPCRNSQRQSEILKTEIKRMFDLNIIEIGQSDYASPMILVEAPGKNPRPCIDYRLLKANVRTQYFPVPNIEDCVERVSSAKYIAVINLAKGYWQITLREGARRYSAL</sequence>
<keyword evidence="2" id="KW-1185">Reference proteome</keyword>
<accession>A0A4Y2JG11</accession>
<dbReference type="GO" id="GO:0071897">
    <property type="term" value="P:DNA biosynthetic process"/>
    <property type="evidence" value="ECO:0007669"/>
    <property type="project" value="UniProtKB-ARBA"/>
</dbReference>
<reference evidence="1 2" key="1">
    <citation type="journal article" date="2019" name="Sci. Rep.">
        <title>Orb-weaving spider Araneus ventricosus genome elucidates the spidroin gene catalogue.</title>
        <authorList>
            <person name="Kono N."/>
            <person name="Nakamura H."/>
            <person name="Ohtoshi R."/>
            <person name="Moran D.A.P."/>
            <person name="Shinohara A."/>
            <person name="Yoshida Y."/>
            <person name="Fujiwara M."/>
            <person name="Mori M."/>
            <person name="Tomita M."/>
            <person name="Arakawa K."/>
        </authorList>
    </citation>
    <scope>NUCLEOTIDE SEQUENCE [LARGE SCALE GENOMIC DNA]</scope>
</reference>
<dbReference type="AlphaFoldDB" id="A0A4Y2JG11"/>
<evidence type="ECO:0000313" key="1">
    <source>
        <dbReference type="EMBL" id="GBM89253.1"/>
    </source>
</evidence>
<dbReference type="Gene3D" id="3.30.70.270">
    <property type="match status" value="1"/>
</dbReference>
<organism evidence="1 2">
    <name type="scientific">Araneus ventricosus</name>
    <name type="common">Orbweaver spider</name>
    <name type="synonym">Epeira ventricosa</name>
    <dbReference type="NCBI Taxonomy" id="182803"/>
    <lineage>
        <taxon>Eukaryota</taxon>
        <taxon>Metazoa</taxon>
        <taxon>Ecdysozoa</taxon>
        <taxon>Arthropoda</taxon>
        <taxon>Chelicerata</taxon>
        <taxon>Arachnida</taxon>
        <taxon>Araneae</taxon>
        <taxon>Araneomorphae</taxon>
        <taxon>Entelegynae</taxon>
        <taxon>Araneoidea</taxon>
        <taxon>Araneidae</taxon>
        <taxon>Araneus</taxon>
    </lineage>
</organism>